<evidence type="ECO:0000256" key="4">
    <source>
        <dbReference type="PROSITE-ProRule" id="PRU00335"/>
    </source>
</evidence>
<dbReference type="Pfam" id="PF02909">
    <property type="entry name" value="TetR_C_1"/>
    <property type="match status" value="1"/>
</dbReference>
<dbReference type="GO" id="GO:0003700">
    <property type="term" value="F:DNA-binding transcription factor activity"/>
    <property type="evidence" value="ECO:0007669"/>
    <property type="project" value="TreeGrafter"/>
</dbReference>
<feature type="domain" description="HTH tetR-type" evidence="6">
    <location>
        <begin position="24"/>
        <end position="84"/>
    </location>
</feature>
<dbReference type="SUPFAM" id="SSF46689">
    <property type="entry name" value="Homeodomain-like"/>
    <property type="match status" value="1"/>
</dbReference>
<dbReference type="EMBL" id="JAVDXW010000001">
    <property type="protein sequence ID" value="MDR7300511.1"/>
    <property type="molecule type" value="Genomic_DNA"/>
</dbReference>
<gene>
    <name evidence="7" type="ORF">JOF55_000692</name>
</gene>
<dbReference type="PANTHER" id="PTHR30055">
    <property type="entry name" value="HTH-TYPE TRANSCRIPTIONAL REGULATOR RUTR"/>
    <property type="match status" value="1"/>
</dbReference>
<keyword evidence="2 4" id="KW-0238">DNA-binding</keyword>
<dbReference type="SUPFAM" id="SSF48498">
    <property type="entry name" value="Tetracyclin repressor-like, C-terminal domain"/>
    <property type="match status" value="1"/>
</dbReference>
<dbReference type="PANTHER" id="PTHR30055:SF151">
    <property type="entry name" value="TRANSCRIPTIONAL REGULATORY PROTEIN"/>
    <property type="match status" value="1"/>
</dbReference>
<dbReference type="InterPro" id="IPR001647">
    <property type="entry name" value="HTH_TetR"/>
</dbReference>
<dbReference type="Gene3D" id="1.10.10.60">
    <property type="entry name" value="Homeodomain-like"/>
    <property type="match status" value="1"/>
</dbReference>
<feature type="compositionally biased region" description="Low complexity" evidence="5">
    <location>
        <begin position="13"/>
        <end position="25"/>
    </location>
</feature>
<proteinExistence type="predicted"/>
<organism evidence="7 8">
    <name type="scientific">Haloactinomyces albus</name>
    <dbReference type="NCBI Taxonomy" id="1352928"/>
    <lineage>
        <taxon>Bacteria</taxon>
        <taxon>Bacillati</taxon>
        <taxon>Actinomycetota</taxon>
        <taxon>Actinomycetes</taxon>
        <taxon>Actinopolysporales</taxon>
        <taxon>Actinopolysporaceae</taxon>
        <taxon>Haloactinomyces</taxon>
    </lineage>
</organism>
<feature type="region of interest" description="Disordered" evidence="5">
    <location>
        <begin position="1"/>
        <end position="26"/>
    </location>
</feature>
<evidence type="ECO:0000256" key="1">
    <source>
        <dbReference type="ARBA" id="ARBA00023015"/>
    </source>
</evidence>
<evidence type="ECO:0000313" key="8">
    <source>
        <dbReference type="Proteomes" id="UP001180845"/>
    </source>
</evidence>
<feature type="DNA-binding region" description="H-T-H motif" evidence="4">
    <location>
        <begin position="47"/>
        <end position="66"/>
    </location>
</feature>
<dbReference type="InterPro" id="IPR004111">
    <property type="entry name" value="Repressor_TetR_C"/>
</dbReference>
<dbReference type="Gene3D" id="1.10.357.10">
    <property type="entry name" value="Tetracycline Repressor, domain 2"/>
    <property type="match status" value="1"/>
</dbReference>
<dbReference type="InterPro" id="IPR009057">
    <property type="entry name" value="Homeodomain-like_sf"/>
</dbReference>
<dbReference type="Pfam" id="PF00440">
    <property type="entry name" value="TetR_N"/>
    <property type="match status" value="1"/>
</dbReference>
<keyword evidence="8" id="KW-1185">Reference proteome</keyword>
<sequence>MPDDDAPELIWARPQRPGRGPQPTRSRSEIVAAAVEIADSDGLESVSIRRVASAVGLGTMSLYRYLSSKDDLVELMFDEICGEYVLPRAPSSDWKEDLHDLVRQGRLIMHRHPWTPRLVLERRGYGPNVLRVLESFLTALDAAGVDPAAMLEIYALINGFIASYVASELADEQERRRRSGTAEQHRAYLEPYLRSVVESGEYPVFARAVSASGKTADPDEQFERSIGRLLHGLVEAGG</sequence>
<keyword evidence="1" id="KW-0805">Transcription regulation</keyword>
<dbReference type="Proteomes" id="UP001180845">
    <property type="component" value="Unassembled WGS sequence"/>
</dbReference>
<keyword evidence="3" id="KW-0804">Transcription</keyword>
<evidence type="ECO:0000259" key="6">
    <source>
        <dbReference type="PROSITE" id="PS50977"/>
    </source>
</evidence>
<comment type="caution">
    <text evidence="7">The sequence shown here is derived from an EMBL/GenBank/DDBJ whole genome shotgun (WGS) entry which is preliminary data.</text>
</comment>
<evidence type="ECO:0000256" key="5">
    <source>
        <dbReference type="SAM" id="MobiDB-lite"/>
    </source>
</evidence>
<dbReference type="InterPro" id="IPR036271">
    <property type="entry name" value="Tet_transcr_reg_TetR-rel_C_sf"/>
</dbReference>
<evidence type="ECO:0000313" key="7">
    <source>
        <dbReference type="EMBL" id="MDR7300511.1"/>
    </source>
</evidence>
<dbReference type="PROSITE" id="PS50977">
    <property type="entry name" value="HTH_TETR_2"/>
    <property type="match status" value="1"/>
</dbReference>
<dbReference type="InterPro" id="IPR050109">
    <property type="entry name" value="HTH-type_TetR-like_transc_reg"/>
</dbReference>
<protein>
    <submittedName>
        <fullName evidence="7">AcrR family transcriptional regulator</fullName>
    </submittedName>
</protein>
<evidence type="ECO:0000256" key="2">
    <source>
        <dbReference type="ARBA" id="ARBA00023125"/>
    </source>
</evidence>
<reference evidence="7" key="1">
    <citation type="submission" date="2023-07" db="EMBL/GenBank/DDBJ databases">
        <title>Sequencing the genomes of 1000 actinobacteria strains.</title>
        <authorList>
            <person name="Klenk H.-P."/>
        </authorList>
    </citation>
    <scope>NUCLEOTIDE SEQUENCE</scope>
    <source>
        <strain evidence="7">DSM 45977</strain>
    </source>
</reference>
<dbReference type="GO" id="GO:0045892">
    <property type="term" value="P:negative regulation of DNA-templated transcription"/>
    <property type="evidence" value="ECO:0007669"/>
    <property type="project" value="InterPro"/>
</dbReference>
<evidence type="ECO:0000256" key="3">
    <source>
        <dbReference type="ARBA" id="ARBA00023163"/>
    </source>
</evidence>
<name>A0AAE3ZBA9_9ACTN</name>
<dbReference type="PRINTS" id="PR00455">
    <property type="entry name" value="HTHTETR"/>
</dbReference>
<dbReference type="RefSeq" id="WP_310269387.1">
    <property type="nucleotide sequence ID" value="NZ_JAVDXW010000001.1"/>
</dbReference>
<dbReference type="AlphaFoldDB" id="A0AAE3ZBA9"/>
<dbReference type="GO" id="GO:0000976">
    <property type="term" value="F:transcription cis-regulatory region binding"/>
    <property type="evidence" value="ECO:0007669"/>
    <property type="project" value="TreeGrafter"/>
</dbReference>
<accession>A0AAE3ZBA9</accession>